<gene>
    <name evidence="1" type="ORF">PINE0816_LOCUS6003</name>
</gene>
<protein>
    <submittedName>
        <fullName evidence="1">Uncharacterized protein</fullName>
    </submittedName>
</protein>
<sequence length="161" mass="17816">MDADTISNFKEAILKLLQETFDAACPFGQMTYTSVELISQAIQSDRRELGQVGRQLQTGANYIKTSTSSYGPPPSPCMECISSDALDRNRRHLFVMDPSEIGHKRKMQDSDILEFLLDTGDLYFNNVTEVDVDVVEEGGVYTISDVTAQPSTVPTNSNVPQ</sequence>
<name>A0A7S0GBB8_9STRA</name>
<evidence type="ECO:0000313" key="1">
    <source>
        <dbReference type="EMBL" id="CAD8409880.1"/>
    </source>
</evidence>
<dbReference type="AlphaFoldDB" id="A0A7S0GBB8"/>
<organism evidence="1">
    <name type="scientific">Proboscia inermis</name>
    <dbReference type="NCBI Taxonomy" id="420281"/>
    <lineage>
        <taxon>Eukaryota</taxon>
        <taxon>Sar</taxon>
        <taxon>Stramenopiles</taxon>
        <taxon>Ochrophyta</taxon>
        <taxon>Bacillariophyta</taxon>
        <taxon>Coscinodiscophyceae</taxon>
        <taxon>Rhizosoleniophycidae</taxon>
        <taxon>Rhizosoleniales</taxon>
        <taxon>Rhizosoleniaceae</taxon>
        <taxon>Proboscia</taxon>
    </lineage>
</organism>
<reference evidence="1" key="1">
    <citation type="submission" date="2021-01" db="EMBL/GenBank/DDBJ databases">
        <authorList>
            <person name="Corre E."/>
            <person name="Pelletier E."/>
            <person name="Niang G."/>
            <person name="Scheremetjew M."/>
            <person name="Finn R."/>
            <person name="Kale V."/>
            <person name="Holt S."/>
            <person name="Cochrane G."/>
            <person name="Meng A."/>
            <person name="Brown T."/>
            <person name="Cohen L."/>
        </authorList>
    </citation>
    <scope>NUCLEOTIDE SEQUENCE</scope>
    <source>
        <strain evidence="1">CCAP1064/1</strain>
    </source>
</reference>
<dbReference type="EMBL" id="HBEL01012545">
    <property type="protein sequence ID" value="CAD8409880.1"/>
    <property type="molecule type" value="Transcribed_RNA"/>
</dbReference>
<accession>A0A7S0GBB8</accession>
<proteinExistence type="predicted"/>